<accession>A0ABS4FVF3</accession>
<evidence type="ECO:0000256" key="4">
    <source>
        <dbReference type="ARBA" id="ARBA00023136"/>
    </source>
</evidence>
<evidence type="ECO:0000313" key="8">
    <source>
        <dbReference type="Proteomes" id="UP001519272"/>
    </source>
</evidence>
<dbReference type="PIRSF" id="PIRSF006648">
    <property type="entry name" value="DrrB"/>
    <property type="match status" value="1"/>
</dbReference>
<keyword evidence="8" id="KW-1185">Reference proteome</keyword>
<evidence type="ECO:0000313" key="7">
    <source>
        <dbReference type="EMBL" id="MBP1906566.1"/>
    </source>
</evidence>
<evidence type="ECO:0000256" key="1">
    <source>
        <dbReference type="ARBA" id="ARBA00004141"/>
    </source>
</evidence>
<dbReference type="InterPro" id="IPR013525">
    <property type="entry name" value="ABC2_TM"/>
</dbReference>
<dbReference type="InterPro" id="IPR051784">
    <property type="entry name" value="Nod_factor_ABC_transporter"/>
</dbReference>
<keyword evidence="3 5" id="KW-1133">Transmembrane helix</keyword>
<organism evidence="7 8">
    <name type="scientific">Paenibacillus turicensis</name>
    <dbReference type="NCBI Taxonomy" id="160487"/>
    <lineage>
        <taxon>Bacteria</taxon>
        <taxon>Bacillati</taxon>
        <taxon>Bacillota</taxon>
        <taxon>Bacilli</taxon>
        <taxon>Bacillales</taxon>
        <taxon>Paenibacillaceae</taxon>
        <taxon>Paenibacillus</taxon>
    </lineage>
</organism>
<feature type="transmembrane region" description="Helical" evidence="5">
    <location>
        <begin position="21"/>
        <end position="42"/>
    </location>
</feature>
<proteinExistence type="predicted"/>
<dbReference type="InterPro" id="IPR000412">
    <property type="entry name" value="ABC_2_transport"/>
</dbReference>
<reference evidence="7 8" key="1">
    <citation type="submission" date="2021-03" db="EMBL/GenBank/DDBJ databases">
        <title>Genomic Encyclopedia of Type Strains, Phase IV (KMG-IV): sequencing the most valuable type-strain genomes for metagenomic binning, comparative biology and taxonomic classification.</title>
        <authorList>
            <person name="Goeker M."/>
        </authorList>
    </citation>
    <scope>NUCLEOTIDE SEQUENCE [LARGE SCALE GENOMIC DNA]</scope>
    <source>
        <strain evidence="7 8">DSM 14349</strain>
    </source>
</reference>
<evidence type="ECO:0000256" key="5">
    <source>
        <dbReference type="SAM" id="Phobius"/>
    </source>
</evidence>
<feature type="transmembrane region" description="Helical" evidence="5">
    <location>
        <begin position="132"/>
        <end position="156"/>
    </location>
</feature>
<dbReference type="PANTHER" id="PTHR43229">
    <property type="entry name" value="NODULATION PROTEIN J"/>
    <property type="match status" value="1"/>
</dbReference>
<keyword evidence="4 5" id="KW-0472">Membrane</keyword>
<dbReference type="PANTHER" id="PTHR43229:SF2">
    <property type="entry name" value="NODULATION PROTEIN J"/>
    <property type="match status" value="1"/>
</dbReference>
<feature type="transmembrane region" description="Helical" evidence="5">
    <location>
        <begin position="109"/>
        <end position="126"/>
    </location>
</feature>
<evidence type="ECO:0000256" key="3">
    <source>
        <dbReference type="ARBA" id="ARBA00022989"/>
    </source>
</evidence>
<comment type="caution">
    <text evidence="7">The sequence shown here is derived from an EMBL/GenBank/DDBJ whole genome shotgun (WGS) entry which is preliminary data.</text>
</comment>
<dbReference type="Proteomes" id="UP001519272">
    <property type="component" value="Unassembled WGS sequence"/>
</dbReference>
<dbReference type="PROSITE" id="PS51012">
    <property type="entry name" value="ABC_TM2"/>
    <property type="match status" value="1"/>
</dbReference>
<dbReference type="Pfam" id="PF12698">
    <property type="entry name" value="ABC2_membrane_3"/>
    <property type="match status" value="1"/>
</dbReference>
<protein>
    <submittedName>
        <fullName evidence="7">ABC-2 type transport system permease protein</fullName>
    </submittedName>
</protein>
<comment type="subcellular location">
    <subcellularLocation>
        <location evidence="1">Membrane</location>
        <topology evidence="1">Multi-pass membrane protein</topology>
    </subcellularLocation>
</comment>
<evidence type="ECO:0000256" key="2">
    <source>
        <dbReference type="ARBA" id="ARBA00022692"/>
    </source>
</evidence>
<dbReference type="RefSeq" id="WP_210090158.1">
    <property type="nucleotide sequence ID" value="NZ_JAGGKG010000016.1"/>
</dbReference>
<feature type="transmembrane region" description="Helical" evidence="5">
    <location>
        <begin position="54"/>
        <end position="75"/>
    </location>
</feature>
<dbReference type="EMBL" id="JAGGKG010000016">
    <property type="protein sequence ID" value="MBP1906566.1"/>
    <property type="molecule type" value="Genomic_DNA"/>
</dbReference>
<name>A0ABS4FVF3_9BACL</name>
<evidence type="ECO:0000259" key="6">
    <source>
        <dbReference type="PROSITE" id="PS51012"/>
    </source>
</evidence>
<dbReference type="InterPro" id="IPR047817">
    <property type="entry name" value="ABC2_TM_bact-type"/>
</dbReference>
<gene>
    <name evidence="7" type="ORF">J2Z32_003228</name>
</gene>
<feature type="transmembrane region" description="Helical" evidence="5">
    <location>
        <begin position="168"/>
        <end position="186"/>
    </location>
</feature>
<feature type="transmembrane region" description="Helical" evidence="5">
    <location>
        <begin position="223"/>
        <end position="240"/>
    </location>
</feature>
<keyword evidence="2 5" id="KW-0812">Transmembrane</keyword>
<feature type="domain" description="ABC transmembrane type-2" evidence="6">
    <location>
        <begin position="22"/>
        <end position="244"/>
    </location>
</feature>
<sequence length="247" mass="28166">MRTQMLLSQCRAEILRLFRNRYYIFWSLMMPIMFYFLFTRVISTGVDDAKLWQGHYLMSMTTFSVMGSAIMTLGIRLVQERTQGWTTYISVTPLPPSVYFMSKMIGQTIVHLFSIIFIFIAGYLINGVTLSAFQWLACAGWILIASLPFLALGTLIGSMKKVDTASGVSNVVYMLLAISGGMWMPINVLPDFLQKIGKWMPSFSFGNGAWGIVHGEAFDWKNVFILLGYFILFMILSVYVRKKQRVV</sequence>